<reference evidence="1" key="1">
    <citation type="submission" date="2021-01" db="EMBL/GenBank/DDBJ databases">
        <authorList>
            <consortium name="Genoscope - CEA"/>
            <person name="William W."/>
        </authorList>
    </citation>
    <scope>NUCLEOTIDE SEQUENCE</scope>
</reference>
<organism evidence="1 2">
    <name type="scientific">Paramecium sonneborni</name>
    <dbReference type="NCBI Taxonomy" id="65129"/>
    <lineage>
        <taxon>Eukaryota</taxon>
        <taxon>Sar</taxon>
        <taxon>Alveolata</taxon>
        <taxon>Ciliophora</taxon>
        <taxon>Intramacronucleata</taxon>
        <taxon>Oligohymenophorea</taxon>
        <taxon>Peniculida</taxon>
        <taxon>Parameciidae</taxon>
        <taxon>Paramecium</taxon>
    </lineage>
</organism>
<keyword evidence="2" id="KW-1185">Reference proteome</keyword>
<dbReference type="OrthoDB" id="285624at2759"/>
<comment type="caution">
    <text evidence="1">The sequence shown here is derived from an EMBL/GenBank/DDBJ whole genome shotgun (WGS) entry which is preliminary data.</text>
</comment>
<dbReference type="EMBL" id="CAJJDN010000114">
    <property type="protein sequence ID" value="CAD8117548.1"/>
    <property type="molecule type" value="Genomic_DNA"/>
</dbReference>
<proteinExistence type="predicted"/>
<accession>A0A8S1QP10</accession>
<evidence type="ECO:0000313" key="1">
    <source>
        <dbReference type="EMBL" id="CAD8117548.1"/>
    </source>
</evidence>
<name>A0A8S1QP10_9CILI</name>
<protein>
    <submittedName>
        <fullName evidence="1">Uncharacterized protein</fullName>
    </submittedName>
</protein>
<dbReference type="Proteomes" id="UP000692954">
    <property type="component" value="Unassembled WGS sequence"/>
</dbReference>
<gene>
    <name evidence="1" type="ORF">PSON_ATCC_30995.1.T1140070</name>
</gene>
<dbReference type="AlphaFoldDB" id="A0A8S1QP10"/>
<sequence length="480" mass="56902">MGIPCSKQHPQQPQQVIENQHDFQNLIDQQQENSFQPEEENKEQKQTKIDVAQNSIDLNKKRYSSRDISIISKYIENELKNQSVKLERLTIDMRDPSMSVKGGTVVQRKEISQDLYEEDDSHICYTIYTNPKYKCLKNINERTMVLLHLNENNEFQDLLYKVANDYHFTIEHQEEFKDILTRSQDSFLQNLLISEKFINEYGIFHIIREAIKFSKLELILQNDYTLNSTQLHYNKLFVDISLFPIILATQHIQIYSLEFTQQIVQYKQLTNSNQELMRFLNEIKQIIGSDIQYLSICQQNQNLILSLIIRKSQQNRSAIISHINTSLNLKLGFVSCKTQSLIKYIGCELSDIDSWNNREFKEETRADSQYSLQYGWKLFGLNVKQQQNISNIGFIYYNPNQIYNQNIRIYSLSDINKYSSQFELIDIKVYCEKKQYKILFQVTYQEEDLIIIDNMAYLNTLMNSRLTGILVYDAEKYMKY</sequence>
<evidence type="ECO:0000313" key="2">
    <source>
        <dbReference type="Proteomes" id="UP000692954"/>
    </source>
</evidence>